<name>A0A562JBA2_9FIRM</name>
<protein>
    <recommendedName>
        <fullName evidence="3">Permuted papain-like amidase YaeF/Yiix C92 family enzyme</fullName>
    </recommendedName>
</protein>
<organism evidence="1 2">
    <name type="scientific">Sedimentibacter saalensis</name>
    <dbReference type="NCBI Taxonomy" id="130788"/>
    <lineage>
        <taxon>Bacteria</taxon>
        <taxon>Bacillati</taxon>
        <taxon>Bacillota</taxon>
        <taxon>Tissierellia</taxon>
        <taxon>Sedimentibacter</taxon>
    </lineage>
</organism>
<proteinExistence type="predicted"/>
<keyword evidence="2" id="KW-1185">Reference proteome</keyword>
<accession>A0A562JBA2</accession>
<gene>
    <name evidence="1" type="ORF">LY60_01760</name>
</gene>
<dbReference type="OrthoDB" id="1645744at2"/>
<reference evidence="1 2" key="1">
    <citation type="submission" date="2019-07" db="EMBL/GenBank/DDBJ databases">
        <title>Genomic Encyclopedia of Type Strains, Phase I: the one thousand microbial genomes (KMG-I) project.</title>
        <authorList>
            <person name="Kyrpides N."/>
        </authorList>
    </citation>
    <scope>NUCLEOTIDE SEQUENCE [LARGE SCALE GENOMIC DNA]</scope>
    <source>
        <strain evidence="1 2">DSM 13558</strain>
    </source>
</reference>
<dbReference type="SUPFAM" id="SSF54001">
    <property type="entry name" value="Cysteine proteinases"/>
    <property type="match status" value="1"/>
</dbReference>
<dbReference type="Gene3D" id="3.90.1720.10">
    <property type="entry name" value="endopeptidase domain like (from Nostoc punctiforme)"/>
    <property type="match status" value="1"/>
</dbReference>
<sequence length="187" mass="21559">MKSMHLYIVLTRTSTVLSRMIGFVTNDEFTHAAISLDEDLNQMYSFGRKKVYNPFVGSFIKENIDEGIYGMCRNLQGVIIEVDVSRQQYNKAVELLDEFIMNSSIYKYNYMGLIDGLLNNEACYSDRFLCSEFVYYILNNCGVADLNMPRNLVRPQSLLDIDGRVIFRGNLRNMKHVNGLTPSYARI</sequence>
<comment type="caution">
    <text evidence="1">The sequence shown here is derived from an EMBL/GenBank/DDBJ whole genome shotgun (WGS) entry which is preliminary data.</text>
</comment>
<evidence type="ECO:0000313" key="1">
    <source>
        <dbReference type="EMBL" id="TWH80498.1"/>
    </source>
</evidence>
<dbReference type="EMBL" id="VLKH01000004">
    <property type="protein sequence ID" value="TWH80498.1"/>
    <property type="molecule type" value="Genomic_DNA"/>
</dbReference>
<dbReference type="AlphaFoldDB" id="A0A562JBA2"/>
<evidence type="ECO:0000313" key="2">
    <source>
        <dbReference type="Proteomes" id="UP000315343"/>
    </source>
</evidence>
<dbReference type="InterPro" id="IPR038765">
    <property type="entry name" value="Papain-like_cys_pep_sf"/>
</dbReference>
<evidence type="ECO:0008006" key="3">
    <source>
        <dbReference type="Google" id="ProtNLM"/>
    </source>
</evidence>
<dbReference type="RefSeq" id="WP_145082423.1">
    <property type="nucleotide sequence ID" value="NZ_JAYFNS010000052.1"/>
</dbReference>
<dbReference type="Proteomes" id="UP000315343">
    <property type="component" value="Unassembled WGS sequence"/>
</dbReference>